<organism evidence="1 2">
    <name type="scientific">Holothuria leucospilota</name>
    <name type="common">Black long sea cucumber</name>
    <name type="synonym">Mertensiothuria leucospilota</name>
    <dbReference type="NCBI Taxonomy" id="206669"/>
    <lineage>
        <taxon>Eukaryota</taxon>
        <taxon>Metazoa</taxon>
        <taxon>Echinodermata</taxon>
        <taxon>Eleutherozoa</taxon>
        <taxon>Echinozoa</taxon>
        <taxon>Holothuroidea</taxon>
        <taxon>Aspidochirotacea</taxon>
        <taxon>Aspidochirotida</taxon>
        <taxon>Holothuriidae</taxon>
        <taxon>Holothuria</taxon>
    </lineage>
</organism>
<sequence>MEEEEREYPPATRYYITVVDELNNLLKNSFEITTDACRQNGALAWQIFCILVSSPFSNLPGTK</sequence>
<dbReference type="AlphaFoldDB" id="A0A9Q1BAI7"/>
<name>A0A9Q1BAI7_HOLLE</name>
<reference evidence="1" key="1">
    <citation type="submission" date="2021-10" db="EMBL/GenBank/DDBJ databases">
        <title>Tropical sea cucumber genome reveals ecological adaptation and Cuvierian tubules defense mechanism.</title>
        <authorList>
            <person name="Chen T."/>
        </authorList>
    </citation>
    <scope>NUCLEOTIDE SEQUENCE</scope>
    <source>
        <strain evidence="1">Nanhai2018</strain>
        <tissue evidence="1">Muscle</tissue>
    </source>
</reference>
<dbReference type="EMBL" id="JAIZAY010000483">
    <property type="protein sequence ID" value="KAJ8018273.1"/>
    <property type="molecule type" value="Genomic_DNA"/>
</dbReference>
<accession>A0A9Q1BAI7</accession>
<protein>
    <submittedName>
        <fullName evidence="1">Uncharacterized protein</fullName>
    </submittedName>
</protein>
<proteinExistence type="predicted"/>
<dbReference type="Proteomes" id="UP001152320">
    <property type="component" value="Unassembled WGS sequence"/>
</dbReference>
<comment type="caution">
    <text evidence="1">The sequence shown here is derived from an EMBL/GenBank/DDBJ whole genome shotgun (WGS) entry which is preliminary data.</text>
</comment>
<evidence type="ECO:0000313" key="2">
    <source>
        <dbReference type="Proteomes" id="UP001152320"/>
    </source>
</evidence>
<keyword evidence="2" id="KW-1185">Reference proteome</keyword>
<gene>
    <name evidence="1" type="ORF">HOLleu_43827</name>
</gene>
<evidence type="ECO:0000313" key="1">
    <source>
        <dbReference type="EMBL" id="KAJ8018273.1"/>
    </source>
</evidence>